<keyword evidence="17" id="KW-1185">Reference proteome</keyword>
<evidence type="ECO:0000256" key="1">
    <source>
        <dbReference type="ARBA" id="ARBA00001946"/>
    </source>
</evidence>
<evidence type="ECO:0000256" key="14">
    <source>
        <dbReference type="PIRSR" id="PIRSR604385-3"/>
    </source>
</evidence>
<feature type="domain" description="Nudix hydrolase" evidence="15">
    <location>
        <begin position="52"/>
        <end position="189"/>
    </location>
</feature>
<evidence type="ECO:0000256" key="3">
    <source>
        <dbReference type="ARBA" id="ARBA00012453"/>
    </source>
</evidence>
<comment type="catalytic activity">
    <reaction evidence="12">
        <text>ADP-D-ribose + H2O = D-ribose 5-phosphate + AMP + 2 H(+)</text>
        <dbReference type="Rhea" id="RHEA:10412"/>
        <dbReference type="ChEBI" id="CHEBI:15377"/>
        <dbReference type="ChEBI" id="CHEBI:15378"/>
        <dbReference type="ChEBI" id="CHEBI:57967"/>
        <dbReference type="ChEBI" id="CHEBI:78346"/>
        <dbReference type="ChEBI" id="CHEBI:456215"/>
        <dbReference type="EC" id="3.6.1.13"/>
    </reaction>
</comment>
<keyword evidence="7 13" id="KW-0460">Magnesium</keyword>
<comment type="caution">
    <text evidence="16">The sequence shown here is derived from an EMBL/GenBank/DDBJ whole genome shotgun (WGS) entry which is preliminary data.</text>
</comment>
<dbReference type="NCBIfam" id="TIGR00052">
    <property type="entry name" value="nudix-type nucleoside diphosphatase, YffH/AdpP family"/>
    <property type="match status" value="1"/>
</dbReference>
<evidence type="ECO:0000256" key="12">
    <source>
        <dbReference type="ARBA" id="ARBA00049546"/>
    </source>
</evidence>
<dbReference type="PANTHER" id="PTHR11839:SF5">
    <property type="entry name" value="ADP-RIBOSE PYROPHOSPHATASE"/>
    <property type="match status" value="1"/>
</dbReference>
<gene>
    <name evidence="16" type="ORF">CSC94_03690</name>
</gene>
<evidence type="ECO:0000259" key="15">
    <source>
        <dbReference type="PROSITE" id="PS51462"/>
    </source>
</evidence>
<dbReference type="AlphaFoldDB" id="A0A2G1QU47"/>
<reference evidence="16 17" key="1">
    <citation type="submission" date="2017-10" db="EMBL/GenBank/DDBJ databases">
        <title>Sedimentibacterium mangrovi gen. nov., sp. nov., a novel member of family Phyllobacteriacea isolated from mangrove sediment.</title>
        <authorList>
            <person name="Liao H."/>
            <person name="Tian Y."/>
        </authorList>
    </citation>
    <scope>NUCLEOTIDE SEQUENCE [LARGE SCALE GENOMIC DNA]</scope>
    <source>
        <strain evidence="16 17">X9-2-2</strain>
    </source>
</reference>
<evidence type="ECO:0000256" key="6">
    <source>
        <dbReference type="ARBA" id="ARBA00022801"/>
    </source>
</evidence>
<evidence type="ECO:0000256" key="2">
    <source>
        <dbReference type="ARBA" id="ARBA00007482"/>
    </source>
</evidence>
<name>A0A2G1QU47_9HYPH</name>
<evidence type="ECO:0000256" key="5">
    <source>
        <dbReference type="ARBA" id="ARBA00022723"/>
    </source>
</evidence>
<evidence type="ECO:0000256" key="8">
    <source>
        <dbReference type="ARBA" id="ARBA00025164"/>
    </source>
</evidence>
<dbReference type="GO" id="GO:0046872">
    <property type="term" value="F:metal ion binding"/>
    <property type="evidence" value="ECO:0007669"/>
    <property type="project" value="UniProtKB-KW"/>
</dbReference>
<accession>A0A2G1QU47</accession>
<evidence type="ECO:0000256" key="11">
    <source>
        <dbReference type="ARBA" id="ARBA00033056"/>
    </source>
</evidence>
<dbReference type="PANTHER" id="PTHR11839">
    <property type="entry name" value="UDP/ADP-SUGAR PYROPHOSPHATASE"/>
    <property type="match status" value="1"/>
</dbReference>
<organism evidence="16 17">
    <name type="scientific">Zhengella mangrovi</name>
    <dbReference type="NCBI Taxonomy" id="1982044"/>
    <lineage>
        <taxon>Bacteria</taxon>
        <taxon>Pseudomonadati</taxon>
        <taxon>Pseudomonadota</taxon>
        <taxon>Alphaproteobacteria</taxon>
        <taxon>Hyphomicrobiales</taxon>
        <taxon>Notoacmeibacteraceae</taxon>
        <taxon>Zhengella</taxon>
    </lineage>
</organism>
<evidence type="ECO:0000256" key="9">
    <source>
        <dbReference type="ARBA" id="ARBA00030162"/>
    </source>
</evidence>
<dbReference type="InterPro" id="IPR000086">
    <property type="entry name" value="NUDIX_hydrolase_dom"/>
</dbReference>
<dbReference type="EC" id="3.6.1.13" evidence="3"/>
<feature type="short sequence motif" description="Nudix box" evidence="14">
    <location>
        <begin position="94"/>
        <end position="116"/>
    </location>
</feature>
<feature type="binding site" evidence="13">
    <location>
        <position position="109"/>
    </location>
    <ligand>
        <name>Mg(2+)</name>
        <dbReference type="ChEBI" id="CHEBI:18420"/>
        <label>1</label>
    </ligand>
</feature>
<dbReference type="GO" id="GO:0006753">
    <property type="term" value="P:nucleoside phosphate metabolic process"/>
    <property type="evidence" value="ECO:0007669"/>
    <property type="project" value="TreeGrafter"/>
</dbReference>
<evidence type="ECO:0000313" key="17">
    <source>
        <dbReference type="Proteomes" id="UP000221168"/>
    </source>
</evidence>
<sequence>MTGMSLEDRPVETEISGRSVLSEGFRRMVRFVLRHRMHDGGWSNAMTRDIHEGAKVAAVIAWDPGRDRLVLIRQYRAAAHLATGIGSLVEIVAGGVEDGEAPAASARRELEEETGLAATAMIPCLEFLPSPGITTEHAYLFLAGVDSANLPQTAGEDEDEDIQPLAVPVEEALDAARAGTFRNGFALLALNWFAAQDRAALAARLSEAGQ</sequence>
<evidence type="ECO:0000256" key="4">
    <source>
        <dbReference type="ARBA" id="ARBA00013297"/>
    </source>
</evidence>
<dbReference type="GO" id="GO:0019693">
    <property type="term" value="P:ribose phosphate metabolic process"/>
    <property type="evidence" value="ECO:0007669"/>
    <property type="project" value="TreeGrafter"/>
</dbReference>
<dbReference type="Pfam" id="PF00293">
    <property type="entry name" value="NUDIX"/>
    <property type="match status" value="1"/>
</dbReference>
<dbReference type="EMBL" id="PDVP01000001">
    <property type="protein sequence ID" value="PHP69086.1"/>
    <property type="molecule type" value="Genomic_DNA"/>
</dbReference>
<dbReference type="Proteomes" id="UP000221168">
    <property type="component" value="Unassembled WGS sequence"/>
</dbReference>
<proteinExistence type="inferred from homology"/>
<dbReference type="GO" id="GO:0005829">
    <property type="term" value="C:cytosol"/>
    <property type="evidence" value="ECO:0007669"/>
    <property type="project" value="TreeGrafter"/>
</dbReference>
<evidence type="ECO:0000256" key="13">
    <source>
        <dbReference type="PIRSR" id="PIRSR604385-2"/>
    </source>
</evidence>
<feature type="binding site" evidence="13">
    <location>
        <position position="113"/>
    </location>
    <ligand>
        <name>Mg(2+)</name>
        <dbReference type="ChEBI" id="CHEBI:18420"/>
        <label>1</label>
    </ligand>
</feature>
<dbReference type="Gene3D" id="3.90.79.10">
    <property type="entry name" value="Nucleoside Triphosphate Pyrophosphohydrolase"/>
    <property type="match status" value="1"/>
</dbReference>
<evidence type="ECO:0000256" key="10">
    <source>
        <dbReference type="ARBA" id="ARBA00030308"/>
    </source>
</evidence>
<dbReference type="PROSITE" id="PS51462">
    <property type="entry name" value="NUDIX"/>
    <property type="match status" value="1"/>
</dbReference>
<feature type="binding site" evidence="13">
    <location>
        <position position="160"/>
    </location>
    <ligand>
        <name>Mg(2+)</name>
        <dbReference type="ChEBI" id="CHEBI:18420"/>
        <label>1</label>
    </ligand>
</feature>
<dbReference type="InterPro" id="IPR015797">
    <property type="entry name" value="NUDIX_hydrolase-like_dom_sf"/>
</dbReference>
<dbReference type="GO" id="GO:0047631">
    <property type="term" value="F:ADP-ribose diphosphatase activity"/>
    <property type="evidence" value="ECO:0007669"/>
    <property type="project" value="UniProtKB-EC"/>
</dbReference>
<comment type="similarity">
    <text evidence="2">Belongs to the Nudix hydrolase family. NudF subfamily.</text>
</comment>
<keyword evidence="6" id="KW-0378">Hydrolase</keyword>
<dbReference type="GO" id="GO:0019144">
    <property type="term" value="F:ADP-sugar diphosphatase activity"/>
    <property type="evidence" value="ECO:0007669"/>
    <property type="project" value="TreeGrafter"/>
</dbReference>
<evidence type="ECO:0000256" key="7">
    <source>
        <dbReference type="ARBA" id="ARBA00022842"/>
    </source>
</evidence>
<evidence type="ECO:0000313" key="16">
    <source>
        <dbReference type="EMBL" id="PHP69086.1"/>
    </source>
</evidence>
<feature type="binding site" evidence="13">
    <location>
        <position position="93"/>
    </location>
    <ligand>
        <name>Mg(2+)</name>
        <dbReference type="ChEBI" id="CHEBI:18420"/>
        <label>1</label>
    </ligand>
</feature>
<dbReference type="SUPFAM" id="SSF55811">
    <property type="entry name" value="Nudix"/>
    <property type="match status" value="1"/>
</dbReference>
<dbReference type="InterPro" id="IPR004385">
    <property type="entry name" value="NDP_pyrophosphatase"/>
</dbReference>
<comment type="cofactor">
    <cofactor evidence="1 13">
        <name>Mg(2+)</name>
        <dbReference type="ChEBI" id="CHEBI:18420"/>
    </cofactor>
</comment>
<comment type="function">
    <text evidence="8">Acts on ADP-mannose and ADP-glucose as well as ADP-ribose. Prevents glycogen biosynthesis. The reaction catalyzed by this enzyme is a limiting step of the gluconeogenic process.</text>
</comment>
<protein>
    <recommendedName>
        <fullName evidence="4">ADP-ribose pyrophosphatase</fullName>
        <ecNumber evidence="3">3.6.1.13</ecNumber>
    </recommendedName>
    <alternativeName>
        <fullName evidence="9">ADP-ribose diphosphatase</fullName>
    </alternativeName>
    <alternativeName>
        <fullName evidence="11">ADP-ribose phosphohydrolase</fullName>
    </alternativeName>
    <alternativeName>
        <fullName evidence="10">Adenosine diphosphoribose pyrophosphatase</fullName>
    </alternativeName>
</protein>
<keyword evidence="5 13" id="KW-0479">Metal-binding</keyword>